<gene>
    <name evidence="1" type="ORF">SDC9_114748</name>
</gene>
<dbReference type="AlphaFoldDB" id="A0A645BXI5"/>
<sequence>MADHALDAVGEQLHLLDIRLNRLHDEQSPAPDCDKAIAKHIDGIDNPAAELSGIAQKEE</sequence>
<organism evidence="1">
    <name type="scientific">bioreactor metagenome</name>
    <dbReference type="NCBI Taxonomy" id="1076179"/>
    <lineage>
        <taxon>unclassified sequences</taxon>
        <taxon>metagenomes</taxon>
        <taxon>ecological metagenomes</taxon>
    </lineage>
</organism>
<dbReference type="EMBL" id="VSSQ01021912">
    <property type="protein sequence ID" value="MPM67823.1"/>
    <property type="molecule type" value="Genomic_DNA"/>
</dbReference>
<accession>A0A645BXI5</accession>
<reference evidence="1" key="1">
    <citation type="submission" date="2019-08" db="EMBL/GenBank/DDBJ databases">
        <authorList>
            <person name="Kucharzyk K."/>
            <person name="Murdoch R.W."/>
            <person name="Higgins S."/>
            <person name="Loffler F."/>
        </authorList>
    </citation>
    <scope>NUCLEOTIDE SEQUENCE</scope>
</reference>
<evidence type="ECO:0000313" key="1">
    <source>
        <dbReference type="EMBL" id="MPM67823.1"/>
    </source>
</evidence>
<proteinExistence type="predicted"/>
<protein>
    <submittedName>
        <fullName evidence="1">Uncharacterized protein</fullName>
    </submittedName>
</protein>
<name>A0A645BXI5_9ZZZZ</name>
<comment type="caution">
    <text evidence="1">The sequence shown here is derived from an EMBL/GenBank/DDBJ whole genome shotgun (WGS) entry which is preliminary data.</text>
</comment>